<reference evidence="1 2" key="1">
    <citation type="submission" date="2016-02" db="EMBL/GenBank/DDBJ databases">
        <title>Genome analysis of coral dinoflagellate symbionts highlights evolutionary adaptations to a symbiotic lifestyle.</title>
        <authorList>
            <person name="Aranda M."/>
            <person name="Li Y."/>
            <person name="Liew Y.J."/>
            <person name="Baumgarten S."/>
            <person name="Simakov O."/>
            <person name="Wilson M."/>
            <person name="Piel J."/>
            <person name="Ashoor H."/>
            <person name="Bougouffa S."/>
            <person name="Bajic V.B."/>
            <person name="Ryu T."/>
            <person name="Ravasi T."/>
            <person name="Bayer T."/>
            <person name="Micklem G."/>
            <person name="Kim H."/>
            <person name="Bhak J."/>
            <person name="Lajeunesse T.C."/>
            <person name="Voolstra C.R."/>
        </authorList>
    </citation>
    <scope>NUCLEOTIDE SEQUENCE [LARGE SCALE GENOMIC DNA]</scope>
    <source>
        <strain evidence="1 2">CCMP2467</strain>
    </source>
</reference>
<protein>
    <submittedName>
        <fullName evidence="1">Uncharacterized protein</fullName>
    </submittedName>
</protein>
<comment type="caution">
    <text evidence="1">The sequence shown here is derived from an EMBL/GenBank/DDBJ whole genome shotgun (WGS) entry which is preliminary data.</text>
</comment>
<dbReference type="AlphaFoldDB" id="A0A1Q9C5F1"/>
<name>A0A1Q9C5F1_SYMMI</name>
<evidence type="ECO:0000313" key="2">
    <source>
        <dbReference type="Proteomes" id="UP000186817"/>
    </source>
</evidence>
<organism evidence="1 2">
    <name type="scientific">Symbiodinium microadriaticum</name>
    <name type="common">Dinoflagellate</name>
    <name type="synonym">Zooxanthella microadriatica</name>
    <dbReference type="NCBI Taxonomy" id="2951"/>
    <lineage>
        <taxon>Eukaryota</taxon>
        <taxon>Sar</taxon>
        <taxon>Alveolata</taxon>
        <taxon>Dinophyceae</taxon>
        <taxon>Suessiales</taxon>
        <taxon>Symbiodiniaceae</taxon>
        <taxon>Symbiodinium</taxon>
    </lineage>
</organism>
<proteinExistence type="predicted"/>
<dbReference type="Proteomes" id="UP000186817">
    <property type="component" value="Unassembled WGS sequence"/>
</dbReference>
<accession>A0A1Q9C5F1</accession>
<keyword evidence="2" id="KW-1185">Reference proteome</keyword>
<dbReference type="EMBL" id="LSRX01001657">
    <property type="protein sequence ID" value="OLP78137.1"/>
    <property type="molecule type" value="Genomic_DNA"/>
</dbReference>
<sequence>MSCLVSALPEPQNHREVSDISLSVKPKGNRSNRGRRVGLRECIVPGVWNDVNDWITKSLSDGTSQAPAIVPFAFPKMATEVMAARRSELKWVRSPGHGKEIMLTLCDIRIRRFRERSIIRAVGRGTCSAISRESFGSDARVHDDEEKQLTRFVAYNQLSEALLHIRQRIAPAPYLDRGAAGSKKLRAAVSPRPLSNINLDALLRISSFGQAVSPKIKKCWLPNLAMLP</sequence>
<gene>
    <name evidence="1" type="ORF">AK812_SmicGene41723</name>
</gene>
<evidence type="ECO:0000313" key="1">
    <source>
        <dbReference type="EMBL" id="OLP78137.1"/>
    </source>
</evidence>